<name>A0A5C7FJS9_9BACT</name>
<proteinExistence type="predicted"/>
<dbReference type="InterPro" id="IPR047785">
    <property type="entry name" value="tRNA_MNMC2"/>
</dbReference>
<dbReference type="EMBL" id="VOXD01000002">
    <property type="protein sequence ID" value="TXF91536.1"/>
    <property type="molecule type" value="Genomic_DNA"/>
</dbReference>
<dbReference type="NCBIfam" id="NF033855">
    <property type="entry name" value="tRNA_MNMC2"/>
    <property type="match status" value="1"/>
</dbReference>
<reference evidence="2 3" key="1">
    <citation type="submission" date="2019-08" db="EMBL/GenBank/DDBJ databases">
        <title>Lewinella sp. strain SSH13 Genome sequencing and assembly.</title>
        <authorList>
            <person name="Kim I."/>
        </authorList>
    </citation>
    <scope>NUCLEOTIDE SEQUENCE [LARGE SCALE GENOMIC DNA]</scope>
    <source>
        <strain evidence="2 3">SSH13</strain>
    </source>
</reference>
<dbReference type="Proteomes" id="UP000321907">
    <property type="component" value="Unassembled WGS sequence"/>
</dbReference>
<keyword evidence="2" id="KW-0489">Methyltransferase</keyword>
<comment type="caution">
    <text evidence="2">The sequence shown here is derived from an EMBL/GenBank/DDBJ whole genome shotgun (WGS) entry which is preliminary data.</text>
</comment>
<dbReference type="GO" id="GO:0016645">
    <property type="term" value="F:oxidoreductase activity, acting on the CH-NH group of donors"/>
    <property type="evidence" value="ECO:0007669"/>
    <property type="project" value="InterPro"/>
</dbReference>
<dbReference type="Pfam" id="PF05430">
    <property type="entry name" value="Methyltransf_30"/>
    <property type="match status" value="1"/>
</dbReference>
<gene>
    <name evidence="2" type="primary">mnmD</name>
    <name evidence="2" type="ORF">FUA23_02230</name>
</gene>
<protein>
    <submittedName>
        <fullName evidence="2">tRNA (5-methylaminomethyl-2-thiouridine)(34)-methyltransferase MnmD</fullName>
    </submittedName>
</protein>
<evidence type="ECO:0000313" key="2">
    <source>
        <dbReference type="EMBL" id="TXF91536.1"/>
    </source>
</evidence>
<dbReference type="RefSeq" id="WP_147929076.1">
    <property type="nucleotide sequence ID" value="NZ_VOXD01000002.1"/>
</dbReference>
<dbReference type="PANTHER" id="PTHR39963">
    <property type="entry name" value="SLL0983 PROTEIN"/>
    <property type="match status" value="1"/>
</dbReference>
<dbReference type="AlphaFoldDB" id="A0A5C7FJS9"/>
<keyword evidence="3" id="KW-1185">Reference proteome</keyword>
<evidence type="ECO:0000259" key="1">
    <source>
        <dbReference type="Pfam" id="PF05430"/>
    </source>
</evidence>
<dbReference type="SUPFAM" id="SSF53335">
    <property type="entry name" value="S-adenosyl-L-methionine-dependent methyltransferases"/>
    <property type="match status" value="1"/>
</dbReference>
<feature type="domain" description="MnmC-like methyltransferase" evidence="1">
    <location>
        <begin position="151"/>
        <end position="224"/>
    </location>
</feature>
<dbReference type="OrthoDB" id="9786494at2"/>
<dbReference type="PANTHER" id="PTHR39963:SF1">
    <property type="entry name" value="MNMC-LIKE METHYLTRANSFERASE DOMAIN-CONTAINING PROTEIN"/>
    <property type="match status" value="1"/>
</dbReference>
<dbReference type="GO" id="GO:0032259">
    <property type="term" value="P:methylation"/>
    <property type="evidence" value="ECO:0007669"/>
    <property type="project" value="UniProtKB-KW"/>
</dbReference>
<keyword evidence="2" id="KW-0808">Transferase</keyword>
<dbReference type="GO" id="GO:0004808">
    <property type="term" value="F:tRNA (5-methylaminomethyl-2-thiouridylate)(34)-methyltransferase activity"/>
    <property type="evidence" value="ECO:0007669"/>
    <property type="project" value="InterPro"/>
</dbReference>
<dbReference type="InterPro" id="IPR008471">
    <property type="entry name" value="MnmC-like_methylTransf"/>
</dbReference>
<dbReference type="InterPro" id="IPR029063">
    <property type="entry name" value="SAM-dependent_MTases_sf"/>
</dbReference>
<accession>A0A5C7FJS9</accession>
<evidence type="ECO:0000313" key="3">
    <source>
        <dbReference type="Proteomes" id="UP000321907"/>
    </source>
</evidence>
<sequence length="227" mass="25102">MINELVLTTDGSHTLRSQQFGVEYHSVHGAVQESMHVFINTGLLPLLERGDKEVRILEMGFGTGLNALLVRQIAQQRPDINFVYHTYEQYPVSPVEVAALNYPGQIGVAANVFFELHDCGWNDSIALDPNFTFCKRRADYLTDTDRPYAPGAVDLIFYDAFAPSSQPEFWEPEGLAVSYAALSPGGVLVTYCAKGQFKRNLRSVGFTVVPMPGPPGKREMTKGIVEA</sequence>
<dbReference type="Gene3D" id="3.40.50.150">
    <property type="entry name" value="Vaccinia Virus protein VP39"/>
    <property type="match status" value="1"/>
</dbReference>
<organism evidence="2 3">
    <name type="scientific">Neolewinella aurantiaca</name>
    <dbReference type="NCBI Taxonomy" id="2602767"/>
    <lineage>
        <taxon>Bacteria</taxon>
        <taxon>Pseudomonadati</taxon>
        <taxon>Bacteroidota</taxon>
        <taxon>Saprospiria</taxon>
        <taxon>Saprospirales</taxon>
        <taxon>Lewinellaceae</taxon>
        <taxon>Neolewinella</taxon>
    </lineage>
</organism>